<dbReference type="InterPro" id="IPR044053">
    <property type="entry name" value="AsaB-like"/>
</dbReference>
<evidence type="ECO:0000313" key="3">
    <source>
        <dbReference type="Proteomes" id="UP000008066"/>
    </source>
</evidence>
<dbReference type="PANTHER" id="PTHR34598:SF4">
    <property type="entry name" value="7ALPHA-CEPHEM-METHOXYLASE P8 CHAIN RELATED PROTEIN"/>
    <property type="match status" value="1"/>
</dbReference>
<gene>
    <name evidence="2" type="ORF">CTHT_0073930</name>
</gene>
<evidence type="ECO:0000313" key="2">
    <source>
        <dbReference type="EMBL" id="EGS17065.1"/>
    </source>
</evidence>
<dbReference type="STRING" id="759272.G0SHZ5"/>
<dbReference type="eggNOG" id="ENOG502RZMU">
    <property type="taxonomic scope" value="Eukaryota"/>
</dbReference>
<comment type="similarity">
    <text evidence="1">Belongs to the asaB hydroxylase/desaturase family.</text>
</comment>
<dbReference type="OrthoDB" id="412788at2759"/>
<accession>G0SHZ5</accession>
<dbReference type="PANTHER" id="PTHR34598">
    <property type="entry name" value="BLL6449 PROTEIN"/>
    <property type="match status" value="1"/>
</dbReference>
<dbReference type="HOGENOM" id="CLU_042688_3_1_1"/>
<dbReference type="EMBL" id="GL988048">
    <property type="protein sequence ID" value="EGS17065.1"/>
    <property type="molecule type" value="Genomic_DNA"/>
</dbReference>
<dbReference type="GO" id="GO:0016491">
    <property type="term" value="F:oxidoreductase activity"/>
    <property type="evidence" value="ECO:0007669"/>
    <property type="project" value="InterPro"/>
</dbReference>
<proteinExistence type="inferred from homology"/>
<protein>
    <submittedName>
        <fullName evidence="2">Uncharacterized protein</fullName>
    </submittedName>
</protein>
<dbReference type="KEGG" id="cthr:CTHT_0073930"/>
<evidence type="ECO:0000256" key="1">
    <source>
        <dbReference type="ARBA" id="ARBA00023604"/>
    </source>
</evidence>
<dbReference type="NCBIfam" id="NF041278">
    <property type="entry name" value="CmcJ_NvfI_EfuI"/>
    <property type="match status" value="1"/>
</dbReference>
<reference evidence="2 3" key="1">
    <citation type="journal article" date="2011" name="Cell">
        <title>Insight into structure and assembly of the nuclear pore complex by utilizing the genome of a eukaryotic thermophile.</title>
        <authorList>
            <person name="Amlacher S."/>
            <person name="Sarges P."/>
            <person name="Flemming D."/>
            <person name="van Noort V."/>
            <person name="Kunze R."/>
            <person name="Devos D.P."/>
            <person name="Arumugam M."/>
            <person name="Bork P."/>
            <person name="Hurt E."/>
        </authorList>
    </citation>
    <scope>NUCLEOTIDE SEQUENCE [LARGE SCALE GENOMIC DNA]</scope>
    <source>
        <strain evidence="3">DSM 1495 / CBS 144.50 / IMI 039719</strain>
    </source>
</reference>
<dbReference type="Proteomes" id="UP000008066">
    <property type="component" value="Unassembled WGS sequence"/>
</dbReference>
<dbReference type="AlphaFoldDB" id="G0SHZ5"/>
<organism evidence="3">
    <name type="scientific">Chaetomium thermophilum (strain DSM 1495 / CBS 144.50 / IMI 039719)</name>
    <name type="common">Thermochaetoides thermophila</name>
    <dbReference type="NCBI Taxonomy" id="759272"/>
    <lineage>
        <taxon>Eukaryota</taxon>
        <taxon>Fungi</taxon>
        <taxon>Dikarya</taxon>
        <taxon>Ascomycota</taxon>
        <taxon>Pezizomycotina</taxon>
        <taxon>Sordariomycetes</taxon>
        <taxon>Sordariomycetidae</taxon>
        <taxon>Sordariales</taxon>
        <taxon>Chaetomiaceae</taxon>
        <taxon>Thermochaetoides</taxon>
    </lineage>
</organism>
<sequence>MTTASINYLDPTTVPAGTKPWAKVDAPATSYGIVSRRRSITSIRDCLTLHTSSQRGAFGTDIDIAGFAVYTSPSPYYAKYGSAGFTQELDRQIREGYYPEVEELLRRKLRDGNKIRHVVIFDHTIRRKDPNAPRQPVYRLHVDQTPRSAEARVRRHAGKALGLSEEEVEGLLKRRWQPINVWRSIGEQPVRDAPLTVVDFRTVNREKDLVAVNLLYPVRPKDGDDDDDRGKEVLPDLEKLQSTEGYEVKGETYAVQPNEEHKFYYLDEMTPEEVMFIKCFDSWGEDQPGGKKGIAGLTPHTAFLDEMAPEGTKPRESIEVRCLVFYDEY</sequence>
<name>G0SHZ5_CHATD</name>
<dbReference type="GeneID" id="18261431"/>
<dbReference type="RefSeq" id="XP_006697647.1">
    <property type="nucleotide sequence ID" value="XM_006697584.1"/>
</dbReference>
<keyword evidence="3" id="KW-1185">Reference proteome</keyword>
<dbReference type="OMA" id="KPWAKVD"/>